<evidence type="ECO:0000256" key="11">
    <source>
        <dbReference type="SAM" id="MobiDB-lite"/>
    </source>
</evidence>
<evidence type="ECO:0000256" key="1">
    <source>
        <dbReference type="ARBA" id="ARBA00000085"/>
    </source>
</evidence>
<keyword evidence="9" id="KW-0902">Two-component regulatory system</keyword>
<dbReference type="CDD" id="cd00075">
    <property type="entry name" value="HATPase"/>
    <property type="match status" value="1"/>
</dbReference>
<sequence>MMAPRQSLRVRLAVGTLVLTALGLALASIVGSLLLRDFLVTQVDRQLAGNNRLDRLGSSPQTGGGGPPGRQLPSPFVLSRVDATGQVIDQVRGTQATGAPAPDLSGLTADVVRALRGEPFDVSGVGDPAYSYRATATLARDGASSIVLAMSTEPIDATMQRAAIASLAVGALTLGLVGLLAGAVIRVGLRPLEEVELTAERIAAGDLTQRVPDMPAGTEVGRLAASLNGMLAQIESSFQDSRQSQDRLRRFVADASHELRTPLTTIRGYAELARTGALGDEAEKARAVGRIEEEAKRMGVLVDDLLLLARLDQHRPLEQAEVDLCTLVSASAAALRLACPDREISWLAGDPAVVIGDDMRLRQVIDNLASNAAAHTTEGSMVTFSVVADALRVRVVVADEGPGMTAEEVHRAFERFYRGDPSRTRRTGTGTGLGLSIAEAIIEAHGGALTLASSPAGGTSVTIDLPAAPVS</sequence>
<feature type="domain" description="HAMP" evidence="14">
    <location>
        <begin position="186"/>
        <end position="239"/>
    </location>
</feature>
<evidence type="ECO:0000256" key="4">
    <source>
        <dbReference type="ARBA" id="ARBA00022553"/>
    </source>
</evidence>
<evidence type="ECO:0000313" key="15">
    <source>
        <dbReference type="EMBL" id="CAB4849878.1"/>
    </source>
</evidence>
<evidence type="ECO:0000256" key="6">
    <source>
        <dbReference type="ARBA" id="ARBA00022692"/>
    </source>
</evidence>
<dbReference type="InterPro" id="IPR036097">
    <property type="entry name" value="HisK_dim/P_sf"/>
</dbReference>
<evidence type="ECO:0000256" key="10">
    <source>
        <dbReference type="ARBA" id="ARBA00023136"/>
    </source>
</evidence>
<dbReference type="InterPro" id="IPR005467">
    <property type="entry name" value="His_kinase_dom"/>
</dbReference>
<feature type="transmembrane region" description="Helical" evidence="12">
    <location>
        <begin position="162"/>
        <end position="185"/>
    </location>
</feature>
<keyword evidence="5" id="KW-0808">Transferase</keyword>
<evidence type="ECO:0000259" key="14">
    <source>
        <dbReference type="PROSITE" id="PS50885"/>
    </source>
</evidence>
<dbReference type="SUPFAM" id="SSF158472">
    <property type="entry name" value="HAMP domain-like"/>
    <property type="match status" value="1"/>
</dbReference>
<dbReference type="Gene3D" id="3.30.565.10">
    <property type="entry name" value="Histidine kinase-like ATPase, C-terminal domain"/>
    <property type="match status" value="1"/>
</dbReference>
<comment type="subcellular location">
    <subcellularLocation>
        <location evidence="2">Membrane</location>
    </subcellularLocation>
</comment>
<dbReference type="Pfam" id="PF02518">
    <property type="entry name" value="HATPase_c"/>
    <property type="match status" value="1"/>
</dbReference>
<comment type="catalytic activity">
    <reaction evidence="1">
        <text>ATP + protein L-histidine = ADP + protein N-phospho-L-histidine.</text>
        <dbReference type="EC" id="2.7.13.3"/>
    </reaction>
</comment>
<keyword evidence="4" id="KW-0597">Phosphoprotein</keyword>
<evidence type="ECO:0000256" key="3">
    <source>
        <dbReference type="ARBA" id="ARBA00012438"/>
    </source>
</evidence>
<dbReference type="InterPro" id="IPR003661">
    <property type="entry name" value="HisK_dim/P_dom"/>
</dbReference>
<dbReference type="SUPFAM" id="SSF55874">
    <property type="entry name" value="ATPase domain of HSP90 chaperone/DNA topoisomerase II/histidine kinase"/>
    <property type="match status" value="1"/>
</dbReference>
<dbReference type="FunFam" id="1.10.287.130:FF:000001">
    <property type="entry name" value="Two-component sensor histidine kinase"/>
    <property type="match status" value="1"/>
</dbReference>
<dbReference type="Pfam" id="PF00672">
    <property type="entry name" value="HAMP"/>
    <property type="match status" value="1"/>
</dbReference>
<dbReference type="PANTHER" id="PTHR45436:SF5">
    <property type="entry name" value="SENSOR HISTIDINE KINASE TRCS"/>
    <property type="match status" value="1"/>
</dbReference>
<protein>
    <recommendedName>
        <fullName evidence="3">histidine kinase</fullName>
        <ecNumber evidence="3">2.7.13.3</ecNumber>
    </recommendedName>
</protein>
<reference evidence="15" key="1">
    <citation type="submission" date="2020-05" db="EMBL/GenBank/DDBJ databases">
        <authorList>
            <person name="Chiriac C."/>
            <person name="Salcher M."/>
            <person name="Ghai R."/>
            <person name="Kavagutti S V."/>
        </authorList>
    </citation>
    <scope>NUCLEOTIDE SEQUENCE</scope>
</reference>
<evidence type="ECO:0000256" key="8">
    <source>
        <dbReference type="ARBA" id="ARBA00022989"/>
    </source>
</evidence>
<dbReference type="Gene3D" id="6.10.340.10">
    <property type="match status" value="1"/>
</dbReference>
<evidence type="ECO:0000256" key="12">
    <source>
        <dbReference type="SAM" id="Phobius"/>
    </source>
</evidence>
<proteinExistence type="predicted"/>
<dbReference type="CDD" id="cd00082">
    <property type="entry name" value="HisKA"/>
    <property type="match status" value="1"/>
</dbReference>
<dbReference type="InterPro" id="IPR050428">
    <property type="entry name" value="TCS_sensor_his_kinase"/>
</dbReference>
<dbReference type="PROSITE" id="PS50109">
    <property type="entry name" value="HIS_KIN"/>
    <property type="match status" value="1"/>
</dbReference>
<dbReference type="EMBL" id="CAFBIZ010000099">
    <property type="protein sequence ID" value="CAB4849878.1"/>
    <property type="molecule type" value="Genomic_DNA"/>
</dbReference>
<evidence type="ECO:0000256" key="2">
    <source>
        <dbReference type="ARBA" id="ARBA00004370"/>
    </source>
</evidence>
<dbReference type="SMART" id="SM00304">
    <property type="entry name" value="HAMP"/>
    <property type="match status" value="1"/>
</dbReference>
<name>A0A6J7BZN6_9ZZZZ</name>
<keyword evidence="8 12" id="KW-1133">Transmembrane helix</keyword>
<dbReference type="Gene3D" id="1.10.287.130">
    <property type="match status" value="1"/>
</dbReference>
<dbReference type="PRINTS" id="PR00344">
    <property type="entry name" value="BCTRLSENSOR"/>
</dbReference>
<dbReference type="InterPro" id="IPR003660">
    <property type="entry name" value="HAMP_dom"/>
</dbReference>
<dbReference type="PANTHER" id="PTHR45436">
    <property type="entry name" value="SENSOR HISTIDINE KINASE YKOH"/>
    <property type="match status" value="1"/>
</dbReference>
<evidence type="ECO:0000256" key="7">
    <source>
        <dbReference type="ARBA" id="ARBA00022777"/>
    </source>
</evidence>
<dbReference type="FunFam" id="3.30.565.10:FF:000006">
    <property type="entry name" value="Sensor histidine kinase WalK"/>
    <property type="match status" value="1"/>
</dbReference>
<feature type="domain" description="Histidine kinase" evidence="13">
    <location>
        <begin position="254"/>
        <end position="469"/>
    </location>
</feature>
<dbReference type="CDD" id="cd06225">
    <property type="entry name" value="HAMP"/>
    <property type="match status" value="1"/>
</dbReference>
<dbReference type="GO" id="GO:0000155">
    <property type="term" value="F:phosphorelay sensor kinase activity"/>
    <property type="evidence" value="ECO:0007669"/>
    <property type="project" value="InterPro"/>
</dbReference>
<dbReference type="SMART" id="SM00388">
    <property type="entry name" value="HisKA"/>
    <property type="match status" value="1"/>
</dbReference>
<keyword evidence="7" id="KW-0418">Kinase</keyword>
<dbReference type="InterPro" id="IPR036890">
    <property type="entry name" value="HATPase_C_sf"/>
</dbReference>
<dbReference type="EC" id="2.7.13.3" evidence="3"/>
<keyword evidence="10 12" id="KW-0472">Membrane</keyword>
<evidence type="ECO:0000256" key="5">
    <source>
        <dbReference type="ARBA" id="ARBA00022679"/>
    </source>
</evidence>
<dbReference type="InterPro" id="IPR003594">
    <property type="entry name" value="HATPase_dom"/>
</dbReference>
<organism evidence="15">
    <name type="scientific">freshwater metagenome</name>
    <dbReference type="NCBI Taxonomy" id="449393"/>
    <lineage>
        <taxon>unclassified sequences</taxon>
        <taxon>metagenomes</taxon>
        <taxon>ecological metagenomes</taxon>
    </lineage>
</organism>
<keyword evidence="6 12" id="KW-0812">Transmembrane</keyword>
<dbReference type="GO" id="GO:0005886">
    <property type="term" value="C:plasma membrane"/>
    <property type="evidence" value="ECO:0007669"/>
    <property type="project" value="TreeGrafter"/>
</dbReference>
<evidence type="ECO:0000256" key="9">
    <source>
        <dbReference type="ARBA" id="ARBA00023012"/>
    </source>
</evidence>
<dbReference type="SUPFAM" id="SSF47384">
    <property type="entry name" value="Homodimeric domain of signal transducing histidine kinase"/>
    <property type="match status" value="1"/>
</dbReference>
<evidence type="ECO:0000259" key="13">
    <source>
        <dbReference type="PROSITE" id="PS50109"/>
    </source>
</evidence>
<feature type="region of interest" description="Disordered" evidence="11">
    <location>
        <begin position="51"/>
        <end position="73"/>
    </location>
</feature>
<accession>A0A6J7BZN6</accession>
<dbReference type="InterPro" id="IPR004358">
    <property type="entry name" value="Sig_transdc_His_kin-like_C"/>
</dbReference>
<dbReference type="AlphaFoldDB" id="A0A6J7BZN6"/>
<gene>
    <name evidence="15" type="ORF">UFOPK3268_00873</name>
</gene>
<dbReference type="SMART" id="SM00387">
    <property type="entry name" value="HATPase_c"/>
    <property type="match status" value="1"/>
</dbReference>
<dbReference type="PROSITE" id="PS50885">
    <property type="entry name" value="HAMP"/>
    <property type="match status" value="1"/>
</dbReference>
<dbReference type="Pfam" id="PF00512">
    <property type="entry name" value="HisKA"/>
    <property type="match status" value="1"/>
</dbReference>